<dbReference type="GO" id="GO:0004743">
    <property type="term" value="F:pyruvate kinase activity"/>
    <property type="evidence" value="ECO:0007669"/>
    <property type="project" value="UniProtKB-UniRule"/>
</dbReference>
<evidence type="ECO:0000256" key="5">
    <source>
        <dbReference type="ARBA" id="ARBA00022679"/>
    </source>
</evidence>
<keyword evidence="6" id="KW-0479">Metal-binding</keyword>
<feature type="domain" description="Pyruvate kinase barrel" evidence="16">
    <location>
        <begin position="8"/>
        <end position="324"/>
    </location>
</feature>
<dbReference type="UniPathway" id="UPA00109">
    <property type="reaction ID" value="UER00188"/>
</dbReference>
<evidence type="ECO:0000256" key="8">
    <source>
        <dbReference type="ARBA" id="ARBA00022777"/>
    </source>
</evidence>
<dbReference type="Pfam" id="PF00224">
    <property type="entry name" value="PK"/>
    <property type="match status" value="1"/>
</dbReference>
<sequence length="364" mass="38592">MLSSFPGRRTAIIATLGPVSETRSCLDRLVQAGVDVIRLSMSNGSREQHEASVRNVREIAANVGRPVLVLADLQARKNRLGALPDGRAEWAPGEVVVLSSKPTDVTSHRTWTTYPWLPDRLLPGAEVLIDDGAIVLTITDASATELHCVVVQGGSVTAGRGVSIPGATTVPPGLTDRDADDLLFARALGVDLVALSFACSAADYHEVHSLAPDQLVIGKVEHPDALASLPAMAEAFDGLMVARGDLAVEIPFENVPMAQKQIVAECVSKGKSSIVATQLLHSMRQSALPTRAEVSDIANAVLDGASALMVTGETGFGLHPVRVVEVLHRVIVRAERYQDETTGTPVRATETSPRYRQTNGAADV</sequence>
<accession>A0A561EKX9</accession>
<dbReference type="RefSeq" id="WP_145788195.1">
    <property type="nucleotide sequence ID" value="NZ_BAAABR010000037.1"/>
</dbReference>
<keyword evidence="7" id="KW-0547">Nucleotide-binding</keyword>
<organism evidence="17 18">
    <name type="scientific">Kitasatospora atroaurantiaca</name>
    <dbReference type="NCBI Taxonomy" id="285545"/>
    <lineage>
        <taxon>Bacteria</taxon>
        <taxon>Bacillati</taxon>
        <taxon>Actinomycetota</taxon>
        <taxon>Actinomycetes</taxon>
        <taxon>Kitasatosporales</taxon>
        <taxon>Streptomycetaceae</taxon>
        <taxon>Kitasatospora</taxon>
    </lineage>
</organism>
<comment type="caution">
    <text evidence="17">The sequence shown here is derived from an EMBL/GenBank/DDBJ whole genome shotgun (WGS) entry which is preliminary data.</text>
</comment>
<dbReference type="OrthoDB" id="9812123at2"/>
<evidence type="ECO:0000256" key="2">
    <source>
        <dbReference type="ARBA" id="ARBA00004997"/>
    </source>
</evidence>
<dbReference type="EC" id="2.7.1.40" evidence="4 13"/>
<evidence type="ECO:0000256" key="15">
    <source>
        <dbReference type="SAM" id="MobiDB-lite"/>
    </source>
</evidence>
<dbReference type="Proteomes" id="UP000318416">
    <property type="component" value="Unassembled WGS sequence"/>
</dbReference>
<dbReference type="SUPFAM" id="SSF51621">
    <property type="entry name" value="Phosphoenolpyruvate/pyruvate domain"/>
    <property type="match status" value="1"/>
</dbReference>
<dbReference type="InterPro" id="IPR015813">
    <property type="entry name" value="Pyrv/PenolPyrv_kinase-like_dom"/>
</dbReference>
<evidence type="ECO:0000256" key="6">
    <source>
        <dbReference type="ARBA" id="ARBA00022723"/>
    </source>
</evidence>
<dbReference type="Gene3D" id="3.20.20.60">
    <property type="entry name" value="Phosphoenolpyruvate-binding domains"/>
    <property type="match status" value="1"/>
</dbReference>
<evidence type="ECO:0000313" key="17">
    <source>
        <dbReference type="EMBL" id="TWE16219.1"/>
    </source>
</evidence>
<evidence type="ECO:0000256" key="3">
    <source>
        <dbReference type="ARBA" id="ARBA00008663"/>
    </source>
</evidence>
<dbReference type="GO" id="GO:0016301">
    <property type="term" value="F:kinase activity"/>
    <property type="evidence" value="ECO:0007669"/>
    <property type="project" value="UniProtKB-KW"/>
</dbReference>
<evidence type="ECO:0000256" key="12">
    <source>
        <dbReference type="ARBA" id="ARBA00023317"/>
    </source>
</evidence>
<evidence type="ECO:0000256" key="14">
    <source>
        <dbReference type="RuleBase" id="RU000504"/>
    </source>
</evidence>
<keyword evidence="10 14" id="KW-0460">Magnesium</keyword>
<keyword evidence="12 17" id="KW-0670">Pyruvate</keyword>
<dbReference type="GO" id="GO:0030955">
    <property type="term" value="F:potassium ion binding"/>
    <property type="evidence" value="ECO:0007669"/>
    <property type="project" value="UniProtKB-UniRule"/>
</dbReference>
<comment type="similarity">
    <text evidence="3 14">Belongs to the pyruvate kinase family.</text>
</comment>
<keyword evidence="9" id="KW-0067">ATP-binding</keyword>
<dbReference type="GO" id="GO:0005524">
    <property type="term" value="F:ATP binding"/>
    <property type="evidence" value="ECO:0007669"/>
    <property type="project" value="UniProtKB-KW"/>
</dbReference>
<evidence type="ECO:0000256" key="1">
    <source>
        <dbReference type="ARBA" id="ARBA00001958"/>
    </source>
</evidence>
<dbReference type="GO" id="GO:0000287">
    <property type="term" value="F:magnesium ion binding"/>
    <property type="evidence" value="ECO:0007669"/>
    <property type="project" value="UniProtKB-UniRule"/>
</dbReference>
<keyword evidence="18" id="KW-1185">Reference proteome</keyword>
<dbReference type="SUPFAM" id="SSF50800">
    <property type="entry name" value="PK beta-barrel domain-like"/>
    <property type="match status" value="1"/>
</dbReference>
<evidence type="ECO:0000313" key="18">
    <source>
        <dbReference type="Proteomes" id="UP000318416"/>
    </source>
</evidence>
<dbReference type="EMBL" id="VIVR01000001">
    <property type="protein sequence ID" value="TWE16219.1"/>
    <property type="molecule type" value="Genomic_DNA"/>
</dbReference>
<evidence type="ECO:0000256" key="13">
    <source>
        <dbReference type="NCBIfam" id="TIGR01064"/>
    </source>
</evidence>
<dbReference type="InterPro" id="IPR015793">
    <property type="entry name" value="Pyrv_Knase_brl"/>
</dbReference>
<protein>
    <recommendedName>
        <fullName evidence="4 13">Pyruvate kinase</fullName>
        <ecNumber evidence="4 13">2.7.1.40</ecNumber>
    </recommendedName>
</protein>
<comment type="catalytic activity">
    <reaction evidence="14">
        <text>pyruvate + ATP = phosphoenolpyruvate + ADP + H(+)</text>
        <dbReference type="Rhea" id="RHEA:18157"/>
        <dbReference type="ChEBI" id="CHEBI:15361"/>
        <dbReference type="ChEBI" id="CHEBI:15378"/>
        <dbReference type="ChEBI" id="CHEBI:30616"/>
        <dbReference type="ChEBI" id="CHEBI:58702"/>
        <dbReference type="ChEBI" id="CHEBI:456216"/>
        <dbReference type="EC" id="2.7.1.40"/>
    </reaction>
</comment>
<evidence type="ECO:0000259" key="16">
    <source>
        <dbReference type="Pfam" id="PF00224"/>
    </source>
</evidence>
<dbReference type="PANTHER" id="PTHR11817">
    <property type="entry name" value="PYRUVATE KINASE"/>
    <property type="match status" value="1"/>
</dbReference>
<comment type="cofactor">
    <cofactor evidence="1">
        <name>K(+)</name>
        <dbReference type="ChEBI" id="CHEBI:29103"/>
    </cofactor>
</comment>
<dbReference type="AlphaFoldDB" id="A0A561EKX9"/>
<keyword evidence="8 14" id="KW-0418">Kinase</keyword>
<comment type="pathway">
    <text evidence="2 14">Carbohydrate degradation; glycolysis; pyruvate from D-glyceraldehyde 3-phosphate: step 5/5.</text>
</comment>
<dbReference type="InterPro" id="IPR001697">
    <property type="entry name" value="Pyr_Knase"/>
</dbReference>
<dbReference type="Gene3D" id="2.40.33.10">
    <property type="entry name" value="PK beta-barrel domain-like"/>
    <property type="match status" value="1"/>
</dbReference>
<evidence type="ECO:0000256" key="7">
    <source>
        <dbReference type="ARBA" id="ARBA00022741"/>
    </source>
</evidence>
<evidence type="ECO:0000256" key="10">
    <source>
        <dbReference type="ARBA" id="ARBA00022842"/>
    </source>
</evidence>
<dbReference type="InterPro" id="IPR015806">
    <property type="entry name" value="Pyrv_Knase_insert_dom_sf"/>
</dbReference>
<dbReference type="NCBIfam" id="TIGR01064">
    <property type="entry name" value="pyruv_kin"/>
    <property type="match status" value="1"/>
</dbReference>
<name>A0A561EKX9_9ACTN</name>
<dbReference type="InterPro" id="IPR011037">
    <property type="entry name" value="Pyrv_Knase-like_insert_dom_sf"/>
</dbReference>
<evidence type="ECO:0000256" key="9">
    <source>
        <dbReference type="ARBA" id="ARBA00022840"/>
    </source>
</evidence>
<dbReference type="InterPro" id="IPR040442">
    <property type="entry name" value="Pyrv_kinase-like_dom_sf"/>
</dbReference>
<proteinExistence type="inferred from homology"/>
<evidence type="ECO:0000256" key="4">
    <source>
        <dbReference type="ARBA" id="ARBA00012142"/>
    </source>
</evidence>
<feature type="region of interest" description="Disordered" evidence="15">
    <location>
        <begin position="339"/>
        <end position="364"/>
    </location>
</feature>
<gene>
    <name evidence="17" type="ORF">FB465_1189</name>
</gene>
<dbReference type="PRINTS" id="PR01050">
    <property type="entry name" value="PYRUVTKNASE"/>
</dbReference>
<evidence type="ECO:0000256" key="11">
    <source>
        <dbReference type="ARBA" id="ARBA00023152"/>
    </source>
</evidence>
<keyword evidence="5 14" id="KW-0808">Transferase</keyword>
<keyword evidence="11 14" id="KW-0324">Glycolysis</keyword>
<feature type="compositionally biased region" description="Polar residues" evidence="15">
    <location>
        <begin position="340"/>
        <end position="364"/>
    </location>
</feature>
<reference evidence="17 18" key="1">
    <citation type="submission" date="2019-06" db="EMBL/GenBank/DDBJ databases">
        <title>Sequencing the genomes of 1000 actinobacteria strains.</title>
        <authorList>
            <person name="Klenk H.-P."/>
        </authorList>
    </citation>
    <scope>NUCLEOTIDE SEQUENCE [LARGE SCALE GENOMIC DNA]</scope>
    <source>
        <strain evidence="17 18">DSM 41649</strain>
    </source>
</reference>